<dbReference type="InterPro" id="IPR035979">
    <property type="entry name" value="RBD_domain_sf"/>
</dbReference>
<dbReference type="Proteomes" id="UP001201812">
    <property type="component" value="Unassembled WGS sequence"/>
</dbReference>
<gene>
    <name evidence="2" type="ORF">DdX_17402</name>
</gene>
<proteinExistence type="predicted"/>
<dbReference type="SUPFAM" id="SSF54928">
    <property type="entry name" value="RNA-binding domain, RBD"/>
    <property type="match status" value="1"/>
</dbReference>
<protein>
    <recommendedName>
        <fullName evidence="4">RRM domain-containing protein</fullName>
    </recommendedName>
</protein>
<sequence length="523" mass="58493">MFVFVENTAAKAKGKVDVFLESLKKIYDWLTTFDQTLVPNLKADCYKKLKLYIKDLITYRYKQLREEASNENLTFEDIADRDMELRSLPYVGPLICDAMDGQSQNAQCTESDEVIIQLILAGTLNENNDQIIPHVEDENNRTCECLSAVSDPENLSSCQWIAHSLRTNKLLGIGFVCVIIILVVWLQSLDYREMWTLALLAFVTLVVICFVPICCNAKDWWIQLKSGIHSIAMFFQKMGIYLNTIMSNFAVVSSTLPGTEKKLEEAIVETSGNFNLVLGTLSNTFEIFGETAERAENNMHWQAGRFLNGIGSSSDNLSNTLQESTSKFLDGIGSSADNLSNNLQENTNIARKEFLVEAQSLRESMSSGIKDGHFKPAAKVCIFNPLQYESVICSRDAMDEVLSDLRKKIASNNGSSFNFPNGFPISAAAHERFRFSSSPVRAQLNSTLRSDSDQSLGFGFVAFRSLEELDAALAVQAHVIDDTEVELNYRANTFIVAVTRLHPNISGEALSDFFSRYGELFTL</sequence>
<reference evidence="2" key="1">
    <citation type="submission" date="2022-01" db="EMBL/GenBank/DDBJ databases">
        <title>Genome Sequence Resource for Two Populations of Ditylenchus destructor, the Migratory Endoparasitic Phytonematode.</title>
        <authorList>
            <person name="Zhang H."/>
            <person name="Lin R."/>
            <person name="Xie B."/>
        </authorList>
    </citation>
    <scope>NUCLEOTIDE SEQUENCE</scope>
    <source>
        <strain evidence="2">BazhouSP</strain>
    </source>
</reference>
<feature type="transmembrane region" description="Helical" evidence="1">
    <location>
        <begin position="194"/>
        <end position="215"/>
    </location>
</feature>
<keyword evidence="1" id="KW-1133">Transmembrane helix</keyword>
<evidence type="ECO:0000313" key="2">
    <source>
        <dbReference type="EMBL" id="KAI1699314.1"/>
    </source>
</evidence>
<evidence type="ECO:0000256" key="1">
    <source>
        <dbReference type="SAM" id="Phobius"/>
    </source>
</evidence>
<keyword evidence="1" id="KW-0812">Transmembrane</keyword>
<evidence type="ECO:0008006" key="4">
    <source>
        <dbReference type="Google" id="ProtNLM"/>
    </source>
</evidence>
<dbReference type="AlphaFoldDB" id="A0AAD4MMG5"/>
<dbReference type="InterPro" id="IPR012677">
    <property type="entry name" value="Nucleotide-bd_a/b_plait_sf"/>
</dbReference>
<accession>A0AAD4MMG5</accession>
<dbReference type="EMBL" id="JAKKPZ010000184">
    <property type="protein sequence ID" value="KAI1699314.1"/>
    <property type="molecule type" value="Genomic_DNA"/>
</dbReference>
<dbReference type="Gene3D" id="3.30.70.330">
    <property type="match status" value="2"/>
</dbReference>
<keyword evidence="1" id="KW-0472">Membrane</keyword>
<comment type="caution">
    <text evidence="2">The sequence shown here is derived from an EMBL/GenBank/DDBJ whole genome shotgun (WGS) entry which is preliminary data.</text>
</comment>
<keyword evidence="3" id="KW-1185">Reference proteome</keyword>
<organism evidence="2 3">
    <name type="scientific">Ditylenchus destructor</name>
    <dbReference type="NCBI Taxonomy" id="166010"/>
    <lineage>
        <taxon>Eukaryota</taxon>
        <taxon>Metazoa</taxon>
        <taxon>Ecdysozoa</taxon>
        <taxon>Nematoda</taxon>
        <taxon>Chromadorea</taxon>
        <taxon>Rhabditida</taxon>
        <taxon>Tylenchina</taxon>
        <taxon>Tylenchomorpha</taxon>
        <taxon>Sphaerularioidea</taxon>
        <taxon>Anguinidae</taxon>
        <taxon>Anguininae</taxon>
        <taxon>Ditylenchus</taxon>
    </lineage>
</organism>
<dbReference type="GO" id="GO:0003676">
    <property type="term" value="F:nucleic acid binding"/>
    <property type="evidence" value="ECO:0007669"/>
    <property type="project" value="InterPro"/>
</dbReference>
<evidence type="ECO:0000313" key="3">
    <source>
        <dbReference type="Proteomes" id="UP001201812"/>
    </source>
</evidence>
<feature type="transmembrane region" description="Helical" evidence="1">
    <location>
        <begin position="170"/>
        <end position="188"/>
    </location>
</feature>
<name>A0AAD4MMG5_9BILA</name>